<dbReference type="SUPFAM" id="SSF100950">
    <property type="entry name" value="NagB/RpiA/CoA transferase-like"/>
    <property type="match status" value="1"/>
</dbReference>
<dbReference type="SUPFAM" id="SSF46785">
    <property type="entry name" value="Winged helix' DNA-binding domain"/>
    <property type="match status" value="1"/>
</dbReference>
<dbReference type="InterPro" id="IPR050313">
    <property type="entry name" value="Carb_Metab_HTH_regulators"/>
</dbReference>
<proteinExistence type="predicted"/>
<evidence type="ECO:0000313" key="6">
    <source>
        <dbReference type="EMBL" id="SHM32493.1"/>
    </source>
</evidence>
<evidence type="ECO:0000313" key="7">
    <source>
        <dbReference type="Proteomes" id="UP000184420"/>
    </source>
</evidence>
<dbReference type="SMART" id="SM01134">
    <property type="entry name" value="DeoRC"/>
    <property type="match status" value="1"/>
</dbReference>
<accession>A0A1M7HVX4</accession>
<organism evidence="6 7">
    <name type="scientific">Chitinophaga jiangningensis</name>
    <dbReference type="NCBI Taxonomy" id="1419482"/>
    <lineage>
        <taxon>Bacteria</taxon>
        <taxon>Pseudomonadati</taxon>
        <taxon>Bacteroidota</taxon>
        <taxon>Chitinophagia</taxon>
        <taxon>Chitinophagales</taxon>
        <taxon>Chitinophagaceae</taxon>
        <taxon>Chitinophaga</taxon>
    </lineage>
</organism>
<dbReference type="PROSITE" id="PS00894">
    <property type="entry name" value="HTH_DEOR_1"/>
    <property type="match status" value="1"/>
</dbReference>
<dbReference type="PRINTS" id="PR00037">
    <property type="entry name" value="HTHLACR"/>
</dbReference>
<reference evidence="6 7" key="1">
    <citation type="submission" date="2016-11" db="EMBL/GenBank/DDBJ databases">
        <authorList>
            <person name="Jaros S."/>
            <person name="Januszkiewicz K."/>
            <person name="Wedrychowicz H."/>
        </authorList>
    </citation>
    <scope>NUCLEOTIDE SEQUENCE [LARGE SCALE GENOMIC DNA]</scope>
    <source>
        <strain evidence="6 7">DSM 27406</strain>
    </source>
</reference>
<dbReference type="Gene3D" id="3.40.50.1360">
    <property type="match status" value="1"/>
</dbReference>
<feature type="domain" description="HTH deoR-type" evidence="5">
    <location>
        <begin position="3"/>
        <end position="58"/>
    </location>
</feature>
<dbReference type="InterPro" id="IPR036388">
    <property type="entry name" value="WH-like_DNA-bd_sf"/>
</dbReference>
<dbReference type="InterPro" id="IPR018356">
    <property type="entry name" value="Tscrpt_reg_HTH_DeoR_CS"/>
</dbReference>
<dbReference type="Proteomes" id="UP000184420">
    <property type="component" value="Unassembled WGS sequence"/>
</dbReference>
<dbReference type="InterPro" id="IPR036390">
    <property type="entry name" value="WH_DNA-bd_sf"/>
</dbReference>
<dbReference type="PANTHER" id="PTHR30363:SF4">
    <property type="entry name" value="GLYCEROL-3-PHOSPHATE REGULON REPRESSOR"/>
    <property type="match status" value="1"/>
</dbReference>
<dbReference type="AlphaFoldDB" id="A0A1M7HVX4"/>
<keyword evidence="7" id="KW-1185">Reference proteome</keyword>
<sequence>MLKEERLDYILKKLQADHKVLQAELSNDLQVSEDTVRRDLEALAQSGQLIKVRGGAIPHSPNPYSFKERIVYHEDDKKHIASKALSFIHDGQTIILDGGTSTLMLAQILPLHLKATIITNSVPIAAKLVDHPSIDLIFTGGRIGKDSQTAGGMETIKMFQRIKADLCFLGICSLHPDAGVTGLDLNEADVKREMVASSYKTIALATSDKMGTAEPYKVCDIQGIDTIVTDNPELPSLKPYSNLGIQVI</sequence>
<dbReference type="SMART" id="SM00420">
    <property type="entry name" value="HTH_DEOR"/>
    <property type="match status" value="1"/>
</dbReference>
<dbReference type="Pfam" id="PF00455">
    <property type="entry name" value="DeoRC"/>
    <property type="match status" value="1"/>
</dbReference>
<dbReference type="InterPro" id="IPR037171">
    <property type="entry name" value="NagB/RpiA_transferase-like"/>
</dbReference>
<keyword evidence="3" id="KW-0238">DNA-binding</keyword>
<dbReference type="RefSeq" id="WP_073084743.1">
    <property type="nucleotide sequence ID" value="NZ_FRBL01000007.1"/>
</dbReference>
<dbReference type="InterPro" id="IPR001034">
    <property type="entry name" value="DeoR_HTH"/>
</dbReference>
<evidence type="ECO:0000256" key="3">
    <source>
        <dbReference type="ARBA" id="ARBA00023125"/>
    </source>
</evidence>
<dbReference type="PROSITE" id="PS51000">
    <property type="entry name" value="HTH_DEOR_2"/>
    <property type="match status" value="1"/>
</dbReference>
<dbReference type="InterPro" id="IPR014036">
    <property type="entry name" value="DeoR-like_C"/>
</dbReference>
<dbReference type="Pfam" id="PF08220">
    <property type="entry name" value="HTH_DeoR"/>
    <property type="match status" value="1"/>
</dbReference>
<name>A0A1M7HVX4_9BACT</name>
<keyword evidence="2" id="KW-0805">Transcription regulation</keyword>
<dbReference type="PANTHER" id="PTHR30363">
    <property type="entry name" value="HTH-TYPE TRANSCRIPTIONAL REGULATOR SRLR-RELATED"/>
    <property type="match status" value="1"/>
</dbReference>
<evidence type="ECO:0000256" key="2">
    <source>
        <dbReference type="ARBA" id="ARBA00023015"/>
    </source>
</evidence>
<dbReference type="GO" id="GO:0003700">
    <property type="term" value="F:DNA-binding transcription factor activity"/>
    <property type="evidence" value="ECO:0007669"/>
    <property type="project" value="InterPro"/>
</dbReference>
<dbReference type="OrthoDB" id="9798651at2"/>
<gene>
    <name evidence="6" type="ORF">SAMN05444266_107396</name>
</gene>
<dbReference type="Gene3D" id="1.10.10.10">
    <property type="entry name" value="Winged helix-like DNA-binding domain superfamily/Winged helix DNA-binding domain"/>
    <property type="match status" value="1"/>
</dbReference>
<protein>
    <submittedName>
        <fullName evidence="6">Transcriptional regulator, DeoR family</fullName>
    </submittedName>
</protein>
<dbReference type="STRING" id="1419482.SAMN05444266_107396"/>
<dbReference type="GO" id="GO:0003677">
    <property type="term" value="F:DNA binding"/>
    <property type="evidence" value="ECO:0007669"/>
    <property type="project" value="UniProtKB-KW"/>
</dbReference>
<keyword evidence="1" id="KW-0678">Repressor</keyword>
<evidence type="ECO:0000256" key="1">
    <source>
        <dbReference type="ARBA" id="ARBA00022491"/>
    </source>
</evidence>
<evidence type="ECO:0000259" key="5">
    <source>
        <dbReference type="PROSITE" id="PS51000"/>
    </source>
</evidence>
<evidence type="ECO:0000256" key="4">
    <source>
        <dbReference type="ARBA" id="ARBA00023163"/>
    </source>
</evidence>
<keyword evidence="4" id="KW-0804">Transcription</keyword>
<dbReference type="EMBL" id="FRBL01000007">
    <property type="protein sequence ID" value="SHM32493.1"/>
    <property type="molecule type" value="Genomic_DNA"/>
</dbReference>